<dbReference type="eggNOG" id="KOG0768">
    <property type="taxonomic scope" value="Eukaryota"/>
</dbReference>
<keyword evidence="5" id="KW-0677">Repeat</keyword>
<gene>
    <name evidence="10" type="ORF">Esi_0312_0025</name>
</gene>
<name>D7FWT2_ECTSI</name>
<dbReference type="OrthoDB" id="193856at2759"/>
<evidence type="ECO:0000256" key="9">
    <source>
        <dbReference type="RuleBase" id="RU000488"/>
    </source>
</evidence>
<comment type="similarity">
    <text evidence="2 9">Belongs to the mitochondrial carrier (TC 2.A.29) family.</text>
</comment>
<evidence type="ECO:0000256" key="1">
    <source>
        <dbReference type="ARBA" id="ARBA00004141"/>
    </source>
</evidence>
<dbReference type="PANTHER" id="PTHR45667">
    <property type="entry name" value="S-ADENOSYLMETHIONINE MITOCHONDRIAL CARRIER PROTEIN"/>
    <property type="match status" value="1"/>
</dbReference>
<dbReference type="Proteomes" id="UP000002630">
    <property type="component" value="Unassembled WGS sequence"/>
</dbReference>
<dbReference type="PROSITE" id="PS50920">
    <property type="entry name" value="SOLCAR"/>
    <property type="match status" value="2"/>
</dbReference>
<dbReference type="Gene3D" id="1.50.40.10">
    <property type="entry name" value="Mitochondrial carrier domain"/>
    <property type="match status" value="1"/>
</dbReference>
<evidence type="ECO:0000313" key="10">
    <source>
        <dbReference type="EMBL" id="CBJ32170.1"/>
    </source>
</evidence>
<accession>D7FWT2</accession>
<dbReference type="InParanoid" id="D7FWT2"/>
<evidence type="ECO:0000256" key="8">
    <source>
        <dbReference type="PROSITE-ProRule" id="PRU00282"/>
    </source>
</evidence>
<evidence type="ECO:0000256" key="6">
    <source>
        <dbReference type="ARBA" id="ARBA00022989"/>
    </source>
</evidence>
<reference evidence="10 11" key="1">
    <citation type="journal article" date="2010" name="Nature">
        <title>The Ectocarpus genome and the independent evolution of multicellularity in brown algae.</title>
        <authorList>
            <person name="Cock J.M."/>
            <person name="Sterck L."/>
            <person name="Rouze P."/>
            <person name="Scornet D."/>
            <person name="Allen A.E."/>
            <person name="Amoutzias G."/>
            <person name="Anthouard V."/>
            <person name="Artiguenave F."/>
            <person name="Aury J.M."/>
            <person name="Badger J.H."/>
            <person name="Beszteri B."/>
            <person name="Billiau K."/>
            <person name="Bonnet E."/>
            <person name="Bothwell J.H."/>
            <person name="Bowler C."/>
            <person name="Boyen C."/>
            <person name="Brownlee C."/>
            <person name="Carrano C.J."/>
            <person name="Charrier B."/>
            <person name="Cho G.Y."/>
            <person name="Coelho S.M."/>
            <person name="Collen J."/>
            <person name="Corre E."/>
            <person name="Da Silva C."/>
            <person name="Delage L."/>
            <person name="Delaroque N."/>
            <person name="Dittami S.M."/>
            <person name="Doulbeau S."/>
            <person name="Elias M."/>
            <person name="Farnham G."/>
            <person name="Gachon C.M."/>
            <person name="Gschloessl B."/>
            <person name="Heesch S."/>
            <person name="Jabbari K."/>
            <person name="Jubin C."/>
            <person name="Kawai H."/>
            <person name="Kimura K."/>
            <person name="Kloareg B."/>
            <person name="Kupper F.C."/>
            <person name="Lang D."/>
            <person name="Le Bail A."/>
            <person name="Leblanc C."/>
            <person name="Lerouge P."/>
            <person name="Lohr M."/>
            <person name="Lopez P.J."/>
            <person name="Martens C."/>
            <person name="Maumus F."/>
            <person name="Michel G."/>
            <person name="Miranda-Saavedra D."/>
            <person name="Morales J."/>
            <person name="Moreau H."/>
            <person name="Motomura T."/>
            <person name="Nagasato C."/>
            <person name="Napoli C.A."/>
            <person name="Nelson D.R."/>
            <person name="Nyvall-Collen P."/>
            <person name="Peters A.F."/>
            <person name="Pommier C."/>
            <person name="Potin P."/>
            <person name="Poulain J."/>
            <person name="Quesneville H."/>
            <person name="Read B."/>
            <person name="Rensing S.A."/>
            <person name="Ritter A."/>
            <person name="Rousvoal S."/>
            <person name="Samanta M."/>
            <person name="Samson G."/>
            <person name="Schroeder D.C."/>
            <person name="Segurens B."/>
            <person name="Strittmatter M."/>
            <person name="Tonon T."/>
            <person name="Tregear J.W."/>
            <person name="Valentin K."/>
            <person name="von Dassow P."/>
            <person name="Yamagishi T."/>
            <person name="Van de Peer Y."/>
            <person name="Wincker P."/>
        </authorList>
    </citation>
    <scope>NUCLEOTIDE SEQUENCE [LARGE SCALE GENOMIC DNA]</scope>
    <source>
        <strain evidence="11">Ec32 / CCAP1310/4</strain>
    </source>
</reference>
<dbReference type="AlphaFoldDB" id="D7FWT2"/>
<dbReference type="STRING" id="2880.D7FWT2"/>
<organism evidence="10 11">
    <name type="scientific">Ectocarpus siliculosus</name>
    <name type="common">Brown alga</name>
    <name type="synonym">Conferva siliculosa</name>
    <dbReference type="NCBI Taxonomy" id="2880"/>
    <lineage>
        <taxon>Eukaryota</taxon>
        <taxon>Sar</taxon>
        <taxon>Stramenopiles</taxon>
        <taxon>Ochrophyta</taxon>
        <taxon>PX clade</taxon>
        <taxon>Phaeophyceae</taxon>
        <taxon>Ectocarpales</taxon>
        <taxon>Ectocarpaceae</taxon>
        <taxon>Ectocarpus</taxon>
    </lineage>
</organism>
<feature type="repeat" description="Solcar" evidence="8">
    <location>
        <begin position="150"/>
        <end position="241"/>
    </location>
</feature>
<dbReference type="SUPFAM" id="SSF103506">
    <property type="entry name" value="Mitochondrial carrier"/>
    <property type="match status" value="1"/>
</dbReference>
<evidence type="ECO:0000313" key="11">
    <source>
        <dbReference type="Proteomes" id="UP000002630"/>
    </source>
</evidence>
<dbReference type="EMBL" id="FN649760">
    <property type="protein sequence ID" value="CBJ32170.1"/>
    <property type="molecule type" value="Genomic_DNA"/>
</dbReference>
<comment type="subcellular location">
    <subcellularLocation>
        <location evidence="1">Membrane</location>
        <topology evidence="1">Multi-pass membrane protein</topology>
    </subcellularLocation>
</comment>
<evidence type="ECO:0000256" key="3">
    <source>
        <dbReference type="ARBA" id="ARBA00022448"/>
    </source>
</evidence>
<keyword evidence="4 8" id="KW-0812">Transmembrane</keyword>
<protein>
    <submittedName>
        <fullName evidence="10">Mitochondrial energy transfer protein</fullName>
    </submittedName>
</protein>
<dbReference type="Pfam" id="PF00153">
    <property type="entry name" value="Mito_carr"/>
    <property type="match status" value="2"/>
</dbReference>
<dbReference type="InterPro" id="IPR023395">
    <property type="entry name" value="MCP_dom_sf"/>
</dbReference>
<keyword evidence="3 9" id="KW-0813">Transport</keyword>
<keyword evidence="6" id="KW-1133">Transmembrane helix</keyword>
<evidence type="ECO:0000256" key="4">
    <source>
        <dbReference type="ARBA" id="ARBA00022692"/>
    </source>
</evidence>
<dbReference type="GO" id="GO:0016020">
    <property type="term" value="C:membrane"/>
    <property type="evidence" value="ECO:0007669"/>
    <property type="project" value="UniProtKB-SubCell"/>
</dbReference>
<evidence type="ECO:0000256" key="5">
    <source>
        <dbReference type="ARBA" id="ARBA00022737"/>
    </source>
</evidence>
<evidence type="ECO:0000256" key="2">
    <source>
        <dbReference type="ARBA" id="ARBA00006375"/>
    </source>
</evidence>
<proteinExistence type="inferred from homology"/>
<dbReference type="InterPro" id="IPR018108">
    <property type="entry name" value="MCP_transmembrane"/>
</dbReference>
<sequence length="287" mass="31141">MQGRGTSAQLSSLSLKLLRRGAGAQFIMSLPHGAFNYATLEVIMGFSAKFFPADWRETAGPVLDFVTSGVATLLCSVVSTPQVVIEDRIMTGMYPNLVSGFREISRSEGLRGFYTGWSANVSQKIPSYGLTWVFYQASKRLYKKITHRAPTATESFVLGAVAAGGAVCVMLPLDTVLTRVVTQRAQPGFVPYKGAFRTLGRIVNEEGLGAMYSSLPAKLVSVVPAIGIQVRASLYSTAVQVSTTALYESGERSRLPRSSHSEWIVSRFPCTLLRMIASAPQALPRFL</sequence>
<feature type="repeat" description="Solcar" evidence="8">
    <location>
        <begin position="59"/>
        <end position="141"/>
    </location>
</feature>
<keyword evidence="11" id="KW-1185">Reference proteome</keyword>
<keyword evidence="7 8" id="KW-0472">Membrane</keyword>
<evidence type="ECO:0000256" key="7">
    <source>
        <dbReference type="ARBA" id="ARBA00023136"/>
    </source>
</evidence>